<feature type="region of interest" description="Disordered" evidence="1">
    <location>
        <begin position="1"/>
        <end position="25"/>
    </location>
</feature>
<keyword evidence="3" id="KW-1185">Reference proteome</keyword>
<evidence type="ECO:0000313" key="2">
    <source>
        <dbReference type="EMBL" id="SFP32514.1"/>
    </source>
</evidence>
<protein>
    <recommendedName>
        <fullName evidence="4">Phage tail protein</fullName>
    </recommendedName>
</protein>
<proteinExistence type="predicted"/>
<sequence>MEKVGAFTDRTTEGGEWRSGNPASGQQATPMLAAYFNMLQRELVSVVESAGIELDKDDDGQLLQAIRRLRGGAATNFGQWLWSSSTAGNPGTGRIALNNATPGSATTLFIDEISAEDVDFAQSLGLLRAGDTITLQERDTAELSHRLRVTGLAVDHGTYRSIPVDYVSGSGGLPENDAIVSVLLTQAGASDASIPLFMAQWWPNRASIPAGYAPADGQLLSRATFPDAWAGIEAGNVPTVADGTWLSTPVERGKYTAGDGATSFRLPDYNGKAAGSLGAVFMRGDGALSAAVAGAIQSDAFQGHKHKYGGILSAVGSGAQGVINYSAASAGDVGDATSDGVNGAPRTASETRPLNVTGCWIVKIFGSVTNPGSADAAQLATDMAALITRVTALEARPFSVQFVSSWAQMVNSGLLTFTHGLGVEPTSIELVAECITADGGYAVGDRVRLSPGAGVSSINGIQPTVYANETNIFAQCSANGFAYLPKGGGSGVTLVHARWQLRVRAWA</sequence>
<gene>
    <name evidence="2" type="ORF">SAMN05216177_102281</name>
</gene>
<evidence type="ECO:0000313" key="3">
    <source>
        <dbReference type="Proteomes" id="UP000182025"/>
    </source>
</evidence>
<dbReference type="AlphaFoldDB" id="A0A1I5PEK2"/>
<organism evidence="2 3">
    <name type="scientific">Ectopseudomonas toyotomiensis</name>
    <dbReference type="NCBI Taxonomy" id="554344"/>
    <lineage>
        <taxon>Bacteria</taxon>
        <taxon>Pseudomonadati</taxon>
        <taxon>Pseudomonadota</taxon>
        <taxon>Gammaproteobacteria</taxon>
        <taxon>Pseudomonadales</taxon>
        <taxon>Pseudomonadaceae</taxon>
        <taxon>Ectopseudomonas</taxon>
    </lineage>
</organism>
<dbReference type="EMBL" id="FOXK01000002">
    <property type="protein sequence ID" value="SFP32514.1"/>
    <property type="molecule type" value="Genomic_DNA"/>
</dbReference>
<dbReference type="RefSeq" id="WP_074913696.1">
    <property type="nucleotide sequence ID" value="NZ_FOXK01000002.1"/>
</dbReference>
<dbReference type="SUPFAM" id="SSF88874">
    <property type="entry name" value="Receptor-binding domain of short tail fibre protein gp12"/>
    <property type="match status" value="1"/>
</dbReference>
<evidence type="ECO:0000256" key="1">
    <source>
        <dbReference type="SAM" id="MobiDB-lite"/>
    </source>
</evidence>
<evidence type="ECO:0008006" key="4">
    <source>
        <dbReference type="Google" id="ProtNLM"/>
    </source>
</evidence>
<accession>A0A1I5PEK2</accession>
<reference evidence="3" key="1">
    <citation type="submission" date="2016-10" db="EMBL/GenBank/DDBJ databases">
        <authorList>
            <person name="Varghese N."/>
            <person name="Submissions S."/>
        </authorList>
    </citation>
    <scope>NUCLEOTIDE SEQUENCE [LARGE SCALE GENOMIC DNA]</scope>
    <source>
        <strain evidence="3">JCM 15604</strain>
    </source>
</reference>
<name>A0A1I5PEK2_9GAMM</name>
<dbReference type="Proteomes" id="UP000182025">
    <property type="component" value="Unassembled WGS sequence"/>
</dbReference>